<evidence type="ECO:0000313" key="7">
    <source>
        <dbReference type="Proteomes" id="UP000001025"/>
    </source>
</evidence>
<keyword evidence="3 4" id="KW-0408">Iron</keyword>
<dbReference type="NCBIfam" id="TIGR02603">
    <property type="entry name" value="CxxCH_TIGR02603"/>
    <property type="match status" value="1"/>
</dbReference>
<dbReference type="STRING" id="243090.RB1988"/>
<reference evidence="6 7" key="1">
    <citation type="journal article" date="2003" name="Proc. Natl. Acad. Sci. U.S.A.">
        <title>Complete genome sequence of the marine planctomycete Pirellula sp. strain 1.</title>
        <authorList>
            <person name="Gloeckner F.O."/>
            <person name="Kube M."/>
            <person name="Bauer M."/>
            <person name="Teeling H."/>
            <person name="Lombardot T."/>
            <person name="Ludwig W."/>
            <person name="Gade D."/>
            <person name="Beck A."/>
            <person name="Borzym K."/>
            <person name="Heitmann K."/>
            <person name="Rabus R."/>
            <person name="Schlesner H."/>
            <person name="Amann R."/>
            <person name="Reinhardt R."/>
        </authorList>
    </citation>
    <scope>NUCLEOTIDE SEQUENCE [LARGE SCALE GENOMIC DNA]</scope>
    <source>
        <strain evidence="7">DSM 10527 / NCIMB 13988 / SH1</strain>
    </source>
</reference>
<dbReference type="eggNOG" id="COG1413">
    <property type="taxonomic scope" value="Bacteria"/>
</dbReference>
<dbReference type="InParanoid" id="Q7UWK3"/>
<dbReference type="EMBL" id="BX294136">
    <property type="protein sequence ID" value="CAD72360.1"/>
    <property type="molecule type" value="Genomic_DNA"/>
</dbReference>
<dbReference type="InterPro" id="IPR009056">
    <property type="entry name" value="Cyt_c-like_dom"/>
</dbReference>
<proteinExistence type="predicted"/>
<dbReference type="InterPro" id="IPR011041">
    <property type="entry name" value="Quinoprot_gluc/sorb_DH_b-prop"/>
</dbReference>
<evidence type="ECO:0000256" key="1">
    <source>
        <dbReference type="ARBA" id="ARBA00022617"/>
    </source>
</evidence>
<dbReference type="InterPro" id="IPR036909">
    <property type="entry name" value="Cyt_c-like_dom_sf"/>
</dbReference>
<dbReference type="PANTHER" id="PTHR33546:SF1">
    <property type="entry name" value="LARGE, MULTIFUNCTIONAL SECRETED PROTEIN"/>
    <property type="match status" value="1"/>
</dbReference>
<dbReference type="InterPro" id="IPR013427">
    <property type="entry name" value="Haem-bd_dom_put"/>
</dbReference>
<dbReference type="InterPro" id="IPR011042">
    <property type="entry name" value="6-blade_b-propeller_TolB-like"/>
</dbReference>
<dbReference type="GO" id="GO:0046872">
    <property type="term" value="F:metal ion binding"/>
    <property type="evidence" value="ECO:0007669"/>
    <property type="project" value="UniProtKB-KW"/>
</dbReference>
<evidence type="ECO:0000256" key="2">
    <source>
        <dbReference type="ARBA" id="ARBA00022723"/>
    </source>
</evidence>
<dbReference type="PROSITE" id="PS51007">
    <property type="entry name" value="CYTC"/>
    <property type="match status" value="1"/>
</dbReference>
<dbReference type="Gene3D" id="2.120.10.30">
    <property type="entry name" value="TolB, C-terminal domain"/>
    <property type="match status" value="1"/>
</dbReference>
<dbReference type="SUPFAM" id="SSF46626">
    <property type="entry name" value="Cytochrome c"/>
    <property type="match status" value="1"/>
</dbReference>
<dbReference type="InterPro" id="IPR055557">
    <property type="entry name" value="DUF7133"/>
</dbReference>
<gene>
    <name evidence="6" type="primary">gdhP</name>
    <name evidence="6" type="ordered locus">RB1988</name>
</gene>
<dbReference type="Gene3D" id="1.25.10.10">
    <property type="entry name" value="Leucine-rich Repeat Variant"/>
    <property type="match status" value="2"/>
</dbReference>
<dbReference type="PANTHER" id="PTHR33546">
    <property type="entry name" value="LARGE, MULTIFUNCTIONAL SECRETED PROTEIN-RELATED"/>
    <property type="match status" value="1"/>
</dbReference>
<dbReference type="Pfam" id="PF23500">
    <property type="entry name" value="DUF7133"/>
    <property type="match status" value="1"/>
</dbReference>
<dbReference type="AlphaFoldDB" id="Q7UWK3"/>
<keyword evidence="2 4" id="KW-0479">Metal-binding</keyword>
<dbReference type="HOGENOM" id="CLU_004500_0_0_0"/>
<dbReference type="Proteomes" id="UP000001025">
    <property type="component" value="Chromosome"/>
</dbReference>
<dbReference type="eggNOG" id="COG2010">
    <property type="taxonomic scope" value="Bacteria"/>
</dbReference>
<dbReference type="KEGG" id="rba:RB1988"/>
<feature type="domain" description="Cytochrome c" evidence="5">
    <location>
        <begin position="1025"/>
        <end position="1162"/>
    </location>
</feature>
<dbReference type="eggNOG" id="COG2133">
    <property type="taxonomic scope" value="Bacteria"/>
</dbReference>
<protein>
    <submittedName>
        <fullName evidence="6">Similar to glucose dehydrogenase-B [pyrroloquinoline-quinone] [Precursor]</fullName>
        <ecNumber evidence="6">1.1.99.17</ecNumber>
    </submittedName>
</protein>
<dbReference type="PATRIC" id="fig|243090.15.peg.906"/>
<dbReference type="Gene3D" id="1.10.760.10">
    <property type="entry name" value="Cytochrome c-like domain"/>
    <property type="match status" value="1"/>
</dbReference>
<evidence type="ECO:0000256" key="3">
    <source>
        <dbReference type="ARBA" id="ARBA00023004"/>
    </source>
</evidence>
<keyword evidence="7" id="KW-1185">Reference proteome</keyword>
<accession>Q7UWK3</accession>
<keyword evidence="6" id="KW-0560">Oxidoreductase</keyword>
<evidence type="ECO:0000256" key="4">
    <source>
        <dbReference type="PROSITE-ProRule" id="PRU00433"/>
    </source>
</evidence>
<sequence length="1174" mass="127059">MRSLISTMSSPIAFPSRSFSRSLRRSRRPSSFIRSAIGLGLIVAAMPVCAVLSGTDSIGSVSADEPAAAAVTNTKPEALEPEIAEASEEAAQAMAGFKIPEGWEIKLFAAEPQVANIVAFGVDSKGRVYVCESYRQNRGVTDNRGHDDEWLLADLSAETVQDRIDYHKRLLGEAAITYAQHDDRIRRLTDTDGDGVADESTVVADGFNGLEEGTGAGVLINGSDIYYTCIPKLWKLTDADDDGVAEDSQVLSDGYGVRVAFRGHDMHGLIRGYDGRLYFSIGDRGYHVTTPEGKLLSNPAVGAVFRCEMDGSQLEVYCNGLRNPQELAFNDIGDWFTVDNNSDSGDKARLVHLLEGGDTGWRMHYQYLPDRGPFNRLKIWEPHHNEQPAHLVPPIINFTDGPSGLAFYPGTGFGELLDNQFLICDFRGGPSNSGIRSFSVDPDGAFYKMGADDQPIWNILATDVAFTPSGELLVSDWVDGWDGLGKGRLYKLSDPAQQDTDVVTEVKELLSGDFTSASVEDLTEQLRHIDRRVRLNAQWELASRGETKPLIDIASATDLDARLRLHGIWGCEHAVRLDGSKQADVLAANRGWLTDSDPVIRAAACALAGDRNDAESVAKISELLADESPRVKYFAAMSLSELLTSQTGNASVNQQAIGSVLQILAKNDNNDPALRHACTFFLRRVASEDLLAGLATHSSVPVRRAAIAALRGQGSEKVTAFLSDASSLVLAEAAMAIHDRPIPAGVDELAKLISVADLPLNSEALLRRVLTANYRIGTADSAAALASFAASGEKPTWARIEAIDMLANWATPEPRDRVTNEYRPLESRPEIVAREALAKHIEVLMITDQTVREKAIDVGSKLGIKKIAPQLIARTNDAQSRPASRASALTALARLQPAQAVQIARAIDIEQPTQLVTAALSVLGKHDGPASVDRFIAATATESQLVRGLAWDLLANVESKEALEHIIKGVNAYLENDLPADVQLNLVEAAAKRLPEDWNAKIAAHREQLATTEPLAKWMDSLHGGDPDKGAKLFFGKTELSCVRCHKVDRAGGEVGPVLTTIGKTRDRRTLLEAIALPDAKIAEGFETAVIADEDGQVFTGIVGAETDDVIELIAADGSRSRIEKDYIIARKKGKSSMPAGLTEQMTARELRDLVAYLASLQVDPRAGEEEGHE</sequence>
<dbReference type="SUPFAM" id="SSF50952">
    <property type="entry name" value="Soluble quinoprotein glucose dehydrogenase"/>
    <property type="match status" value="1"/>
</dbReference>
<dbReference type="GO" id="GO:0009055">
    <property type="term" value="F:electron transfer activity"/>
    <property type="evidence" value="ECO:0007669"/>
    <property type="project" value="InterPro"/>
</dbReference>
<dbReference type="GO" id="GO:0016491">
    <property type="term" value="F:oxidoreductase activity"/>
    <property type="evidence" value="ECO:0007669"/>
    <property type="project" value="UniProtKB-KW"/>
</dbReference>
<dbReference type="Pfam" id="PF13646">
    <property type="entry name" value="HEAT_2"/>
    <property type="match status" value="1"/>
</dbReference>
<evidence type="ECO:0000259" key="5">
    <source>
        <dbReference type="PROSITE" id="PS51007"/>
    </source>
</evidence>
<dbReference type="InterPro" id="IPR011989">
    <property type="entry name" value="ARM-like"/>
</dbReference>
<dbReference type="EnsemblBacteria" id="CAD72360">
    <property type="protein sequence ID" value="CAD72360"/>
    <property type="gene ID" value="RB1988"/>
</dbReference>
<dbReference type="OrthoDB" id="9770043at2"/>
<dbReference type="EC" id="1.1.99.17" evidence="6"/>
<name>Q7UWK3_RHOBA</name>
<dbReference type="InterPro" id="IPR016024">
    <property type="entry name" value="ARM-type_fold"/>
</dbReference>
<keyword evidence="1 4" id="KW-0349">Heme</keyword>
<evidence type="ECO:0000313" key="6">
    <source>
        <dbReference type="EMBL" id="CAD72360.1"/>
    </source>
</evidence>
<dbReference type="SUPFAM" id="SSF48371">
    <property type="entry name" value="ARM repeat"/>
    <property type="match status" value="1"/>
</dbReference>
<dbReference type="GO" id="GO:0020037">
    <property type="term" value="F:heme binding"/>
    <property type="evidence" value="ECO:0007669"/>
    <property type="project" value="InterPro"/>
</dbReference>
<organism evidence="6 7">
    <name type="scientific">Rhodopirellula baltica (strain DSM 10527 / NCIMB 13988 / SH1)</name>
    <dbReference type="NCBI Taxonomy" id="243090"/>
    <lineage>
        <taxon>Bacteria</taxon>
        <taxon>Pseudomonadati</taxon>
        <taxon>Planctomycetota</taxon>
        <taxon>Planctomycetia</taxon>
        <taxon>Pirellulales</taxon>
        <taxon>Pirellulaceae</taxon>
        <taxon>Rhodopirellula</taxon>
    </lineage>
</organism>